<gene>
    <name evidence="2" type="ORF">PHACADRAFT_167040</name>
</gene>
<evidence type="ECO:0000313" key="3">
    <source>
        <dbReference type="Proteomes" id="UP000008370"/>
    </source>
</evidence>
<keyword evidence="1" id="KW-0732">Signal</keyword>
<dbReference type="HOGENOM" id="CLU_1503978_0_0_1"/>
<feature type="signal peptide" evidence="1">
    <location>
        <begin position="1"/>
        <end position="32"/>
    </location>
</feature>
<dbReference type="GeneID" id="18909365"/>
<dbReference type="Proteomes" id="UP000008370">
    <property type="component" value="Unassembled WGS sequence"/>
</dbReference>
<evidence type="ECO:0000313" key="2">
    <source>
        <dbReference type="EMBL" id="EKM49686.1"/>
    </source>
</evidence>
<proteinExistence type="predicted"/>
<protein>
    <recommendedName>
        <fullName evidence="4">F-box domain-containing protein</fullName>
    </recommendedName>
</protein>
<accession>K5UJE3</accession>
<name>K5UJE3_PHACS</name>
<keyword evidence="3" id="KW-1185">Reference proteome</keyword>
<dbReference type="OrthoDB" id="2908272at2759"/>
<dbReference type="RefSeq" id="XP_007401744.1">
    <property type="nucleotide sequence ID" value="XM_007401682.1"/>
</dbReference>
<dbReference type="InParanoid" id="K5UJE3"/>
<evidence type="ECO:0008006" key="4">
    <source>
        <dbReference type="Google" id="ProtNLM"/>
    </source>
</evidence>
<sequence length="179" mass="20146">MHIQEFPEELLVLILEMCLLLSPADFFDETRAQNVGYRRISLNIPPACDILLVCKQWARIGTPMLYSSLLLVSRRHAAKVAPYLKNNQHVAERITYMRISGRYSRELLSVARCAPNVKAVCVFPPFDPTPSGTENLSEILSILDPESLYIGHLGSSMIAPFVQQSTTLVSHVRAFLDLF</sequence>
<dbReference type="EMBL" id="JH930480">
    <property type="protein sequence ID" value="EKM49686.1"/>
    <property type="molecule type" value="Genomic_DNA"/>
</dbReference>
<feature type="chain" id="PRO_5003883958" description="F-box domain-containing protein" evidence="1">
    <location>
        <begin position="33"/>
        <end position="179"/>
    </location>
</feature>
<dbReference type="KEGG" id="pco:PHACADRAFT_167040"/>
<organism evidence="2 3">
    <name type="scientific">Phanerochaete carnosa (strain HHB-10118-sp)</name>
    <name type="common">White-rot fungus</name>
    <name type="synonym">Peniophora carnosa</name>
    <dbReference type="NCBI Taxonomy" id="650164"/>
    <lineage>
        <taxon>Eukaryota</taxon>
        <taxon>Fungi</taxon>
        <taxon>Dikarya</taxon>
        <taxon>Basidiomycota</taxon>
        <taxon>Agaricomycotina</taxon>
        <taxon>Agaricomycetes</taxon>
        <taxon>Polyporales</taxon>
        <taxon>Phanerochaetaceae</taxon>
        <taxon>Phanerochaete</taxon>
    </lineage>
</organism>
<evidence type="ECO:0000256" key="1">
    <source>
        <dbReference type="SAM" id="SignalP"/>
    </source>
</evidence>
<dbReference type="AlphaFoldDB" id="K5UJE3"/>
<reference evidence="2 3" key="1">
    <citation type="journal article" date="2012" name="BMC Genomics">
        <title>Comparative genomics of the white-rot fungi, Phanerochaete carnosa and P. chrysosporium, to elucidate the genetic basis of the distinct wood types they colonize.</title>
        <authorList>
            <person name="Suzuki H."/>
            <person name="MacDonald J."/>
            <person name="Syed K."/>
            <person name="Salamov A."/>
            <person name="Hori C."/>
            <person name="Aerts A."/>
            <person name="Henrissat B."/>
            <person name="Wiebenga A."/>
            <person name="vanKuyk P.A."/>
            <person name="Barry K."/>
            <person name="Lindquist E."/>
            <person name="LaButti K."/>
            <person name="Lapidus A."/>
            <person name="Lucas S."/>
            <person name="Coutinho P."/>
            <person name="Gong Y."/>
            <person name="Samejima M."/>
            <person name="Mahadevan R."/>
            <person name="Abou-Zaid M."/>
            <person name="de Vries R.P."/>
            <person name="Igarashi K."/>
            <person name="Yadav J.S."/>
            <person name="Grigoriev I.V."/>
            <person name="Master E.R."/>
        </authorList>
    </citation>
    <scope>NUCLEOTIDE SEQUENCE [LARGE SCALE GENOMIC DNA]</scope>
    <source>
        <strain evidence="2 3">HHB-10118-sp</strain>
    </source>
</reference>